<dbReference type="SUPFAM" id="SSF52096">
    <property type="entry name" value="ClpP/crotonase"/>
    <property type="match status" value="1"/>
</dbReference>
<evidence type="ECO:0000313" key="2">
    <source>
        <dbReference type="EMBL" id="THF80141.1"/>
    </source>
</evidence>
<dbReference type="EMBL" id="SSNT01000007">
    <property type="protein sequence ID" value="THF80141.1"/>
    <property type="molecule type" value="Genomic_DNA"/>
</dbReference>
<dbReference type="InterPro" id="IPR001753">
    <property type="entry name" value="Enoyl-CoA_hydra/iso"/>
</dbReference>
<organism evidence="2 3">
    <name type="scientific">Metabacillus sediminilitoris</name>
    <dbReference type="NCBI Taxonomy" id="2567941"/>
    <lineage>
        <taxon>Bacteria</taxon>
        <taxon>Bacillati</taxon>
        <taxon>Bacillota</taxon>
        <taxon>Bacilli</taxon>
        <taxon>Bacillales</taxon>
        <taxon>Bacillaceae</taxon>
        <taxon>Metabacillus</taxon>
    </lineage>
</organism>
<reference evidence="2 3" key="1">
    <citation type="submission" date="2019-04" db="EMBL/GenBank/DDBJ databases">
        <title>Bacillus sediminilitoris sp. nov., isolated from a tidal flat sediment on the East China Sea.</title>
        <authorList>
            <person name="Wei Y."/>
            <person name="Mao H."/>
            <person name="Fang J."/>
        </authorList>
    </citation>
    <scope>NUCLEOTIDE SEQUENCE [LARGE SCALE GENOMIC DNA]</scope>
    <source>
        <strain evidence="2 3">DSL-17</strain>
    </source>
</reference>
<dbReference type="Gene3D" id="1.10.12.10">
    <property type="entry name" value="Lyase 2-enoyl-coa Hydratase, Chain A, domain 2"/>
    <property type="match status" value="1"/>
</dbReference>
<evidence type="ECO:0000256" key="1">
    <source>
        <dbReference type="ARBA" id="ARBA00005254"/>
    </source>
</evidence>
<name>A0A4S4BY30_9BACI</name>
<dbReference type="EC" id="4.2.1.17" evidence="2"/>
<dbReference type="OrthoDB" id="9775794at2"/>
<dbReference type="Gene3D" id="3.90.226.10">
    <property type="entry name" value="2-enoyl-CoA Hydratase, Chain A, domain 1"/>
    <property type="match status" value="1"/>
</dbReference>
<dbReference type="Pfam" id="PF00378">
    <property type="entry name" value="ECH_1"/>
    <property type="match status" value="1"/>
</dbReference>
<dbReference type="InterPro" id="IPR014748">
    <property type="entry name" value="Enoyl-CoA_hydra_C"/>
</dbReference>
<dbReference type="Proteomes" id="UP000310334">
    <property type="component" value="Unassembled WGS sequence"/>
</dbReference>
<dbReference type="GO" id="GO:0004300">
    <property type="term" value="F:enoyl-CoA hydratase activity"/>
    <property type="evidence" value="ECO:0007669"/>
    <property type="project" value="UniProtKB-EC"/>
</dbReference>
<keyword evidence="3" id="KW-1185">Reference proteome</keyword>
<comment type="caution">
    <text evidence="2">The sequence shown here is derived from an EMBL/GenBank/DDBJ whole genome shotgun (WGS) entry which is preliminary data.</text>
</comment>
<proteinExistence type="inferred from homology"/>
<sequence>MQYKTVELVIEGKTATLFLNRAESMNAMNIKMIDEITKALKEVAASSVNLLFITGKGRVFSSGGDLKTMLSSTDESMFHPVMDQIKNMIVTLYTMKAVTVSFINGAAAGLGLSLALACDYVKLEKSAKVAMNFINIGLVPDGGGHFFLKKRLGEHKAKQIIWEGKSIPANDALQLGIVDEIYEGDIEEQLTFMKTKMEARPIQAMIASKMIYSTQELQHLVETLNLETMNQLEMRNTEDHREGVAAFLEKRIPHFSGK</sequence>
<evidence type="ECO:0000313" key="3">
    <source>
        <dbReference type="Proteomes" id="UP000310334"/>
    </source>
</evidence>
<dbReference type="NCBIfam" id="NF005804">
    <property type="entry name" value="PRK07659.1"/>
    <property type="match status" value="1"/>
</dbReference>
<accession>A0A4S4BY30</accession>
<protein>
    <submittedName>
        <fullName evidence="2">Enoyl-CoA hydratase</fullName>
        <ecNumber evidence="2">4.2.1.17</ecNumber>
    </submittedName>
</protein>
<dbReference type="InterPro" id="IPR029045">
    <property type="entry name" value="ClpP/crotonase-like_dom_sf"/>
</dbReference>
<dbReference type="CDD" id="cd06558">
    <property type="entry name" value="crotonase-like"/>
    <property type="match status" value="1"/>
</dbReference>
<dbReference type="RefSeq" id="WP_136353671.1">
    <property type="nucleotide sequence ID" value="NZ_CP046266.1"/>
</dbReference>
<dbReference type="PANTHER" id="PTHR43459">
    <property type="entry name" value="ENOYL-COA HYDRATASE"/>
    <property type="match status" value="1"/>
</dbReference>
<dbReference type="AlphaFoldDB" id="A0A4S4BY30"/>
<keyword evidence="2" id="KW-0456">Lyase</keyword>
<comment type="similarity">
    <text evidence="1">Belongs to the enoyl-CoA hydratase/isomerase family.</text>
</comment>
<gene>
    <name evidence="2" type="ORF">E6W99_10740</name>
</gene>
<dbReference type="PANTHER" id="PTHR43459:SF1">
    <property type="entry name" value="EG:BACN32G11.4 PROTEIN"/>
    <property type="match status" value="1"/>
</dbReference>